<feature type="chain" id="PRO_5046701855" description="LPXTG cell wall anchor domain-containing protein" evidence="2">
    <location>
        <begin position="22"/>
        <end position="57"/>
    </location>
</feature>
<dbReference type="EMBL" id="JACRWH010000004">
    <property type="protein sequence ID" value="MBC6011637.1"/>
    <property type="molecule type" value="Genomic_DNA"/>
</dbReference>
<proteinExistence type="predicted"/>
<keyword evidence="2" id="KW-0732">Signal</keyword>
<accession>A0ABR7KGR4</accession>
<gene>
    <name evidence="3" type="ORF">H8911_02545</name>
</gene>
<sequence length="57" mass="6002">MKKLGYLAGASLLFVPMPLYAAGIGSSNQVFTHTGWFSVICMATIGVGVAICSKHQK</sequence>
<keyword evidence="1" id="KW-0812">Transmembrane</keyword>
<dbReference type="GeneID" id="93159135"/>
<keyword evidence="1" id="KW-1133">Transmembrane helix</keyword>
<evidence type="ECO:0000256" key="1">
    <source>
        <dbReference type="SAM" id="Phobius"/>
    </source>
</evidence>
<name>A0ABR7KGR4_9FIRM</name>
<feature type="signal peptide" evidence="2">
    <location>
        <begin position="1"/>
        <end position="21"/>
    </location>
</feature>
<feature type="transmembrane region" description="Helical" evidence="1">
    <location>
        <begin position="31"/>
        <end position="52"/>
    </location>
</feature>
<dbReference type="Proteomes" id="UP000649075">
    <property type="component" value="Unassembled WGS sequence"/>
</dbReference>
<evidence type="ECO:0000256" key="2">
    <source>
        <dbReference type="SAM" id="SignalP"/>
    </source>
</evidence>
<reference evidence="3 4" key="1">
    <citation type="submission" date="2020-08" db="EMBL/GenBank/DDBJ databases">
        <authorList>
            <person name="Liu C."/>
            <person name="Sun Q."/>
        </authorList>
    </citation>
    <scope>NUCLEOTIDE SEQUENCE [LARGE SCALE GENOMIC DNA]</scope>
    <source>
        <strain evidence="3 4">L34</strain>
    </source>
</reference>
<dbReference type="RefSeq" id="WP_154556314.1">
    <property type="nucleotide sequence ID" value="NZ_JACRWH010000004.1"/>
</dbReference>
<protein>
    <recommendedName>
        <fullName evidence="5">LPXTG cell wall anchor domain-containing protein</fullName>
    </recommendedName>
</protein>
<keyword evidence="4" id="KW-1185">Reference proteome</keyword>
<organism evidence="3 4">
    <name type="scientific">Holdemanella hominis</name>
    <dbReference type="NCBI Taxonomy" id="2764327"/>
    <lineage>
        <taxon>Bacteria</taxon>
        <taxon>Bacillati</taxon>
        <taxon>Bacillota</taxon>
        <taxon>Erysipelotrichia</taxon>
        <taxon>Erysipelotrichales</taxon>
        <taxon>Erysipelotrichaceae</taxon>
        <taxon>Holdemanella</taxon>
    </lineage>
</organism>
<evidence type="ECO:0000313" key="4">
    <source>
        <dbReference type="Proteomes" id="UP000649075"/>
    </source>
</evidence>
<comment type="caution">
    <text evidence="3">The sequence shown here is derived from an EMBL/GenBank/DDBJ whole genome shotgun (WGS) entry which is preliminary data.</text>
</comment>
<keyword evidence="1" id="KW-0472">Membrane</keyword>
<evidence type="ECO:0000313" key="3">
    <source>
        <dbReference type="EMBL" id="MBC6011637.1"/>
    </source>
</evidence>
<evidence type="ECO:0008006" key="5">
    <source>
        <dbReference type="Google" id="ProtNLM"/>
    </source>
</evidence>